<evidence type="ECO:0000256" key="1">
    <source>
        <dbReference type="ARBA" id="ARBA00022574"/>
    </source>
</evidence>
<evidence type="ECO:0000313" key="5">
    <source>
        <dbReference type="Proteomes" id="UP000887572"/>
    </source>
</evidence>
<dbReference type="InterPro" id="IPR051362">
    <property type="entry name" value="WD_repeat_creC_regulators"/>
</dbReference>
<dbReference type="Gene3D" id="2.130.10.10">
    <property type="entry name" value="YVTN repeat-like/Quinoprotein amine dehydrogenase"/>
    <property type="match status" value="2"/>
</dbReference>
<sequence length="710" mass="78713">MNLPFINVSNQLLTSNVNNTTGKPAIATTETIPIRTSFIAPEGVYRQMTVNEFFRANRIQNQVAGSVCNTPVRFSFLRIPTSRLSYAEEVLPSTSGAAHHQDVVMENQQLPNEMSVYVDRICHNIGREIYVLDYTSLINPSPAKQVDKRVYKGTFPTCHDFKQSTATFYSCDLLVGFSAGQIQLVDPSQKEVGVGSSSKLFNEDRLIDKTAVTCLKWVPGEEQLFAASHSSGNIYFYNEELTSTQTINYQVVKQGIDHSVHGCKAKAERNPLYRWSIGKGAINKFEFAGQDSSLLATASQDGFLRVFDWKTMDQIGFFKSYFGGLLSLAWSPDLRYIATGGEDDLLTLYSISENRVVCRGQAHKSWISEVAFDCYAPEFLLERHRTLLDGEYSPLREDAADSSFKITDGICSHNERLFSTAAQNTVHPIIKENERISALIQNNHYPVPNCSGHHQLGNTTSLTLFSNGHATNVKENSFADGNAVPQPPLLYRIGTVGHDCQLCLWDISEDILAAPLDVHQQFDEVTESPSSSNVACVSPRNTTIIPIGIGNALAVAEMETSDKPSWGNGKGGGGRFKKFHKRGFSFGSRLAGNDRSKQHATSSNGANSAESTLKRGENFTSHFFGTAQCPRLEDLPMIEPLMCKKIAHERLGTLLFREDCIVTACQEGIICTWARPNLSTRQEAGHQDEHLRRDRNCNSLLQENCDGTCV</sequence>
<evidence type="ECO:0000256" key="4">
    <source>
        <dbReference type="SAM" id="MobiDB-lite"/>
    </source>
</evidence>
<dbReference type="SMART" id="SM00320">
    <property type="entry name" value="WD40"/>
    <property type="match status" value="4"/>
</dbReference>
<dbReference type="SUPFAM" id="SSF50978">
    <property type="entry name" value="WD40 repeat-like"/>
    <property type="match status" value="1"/>
</dbReference>
<keyword evidence="5" id="KW-1185">Reference proteome</keyword>
<dbReference type="Pfam" id="PF00400">
    <property type="entry name" value="WD40"/>
    <property type="match status" value="1"/>
</dbReference>
<dbReference type="InterPro" id="IPR001680">
    <property type="entry name" value="WD40_rpt"/>
</dbReference>
<dbReference type="PROSITE" id="PS50082">
    <property type="entry name" value="WD_REPEATS_2"/>
    <property type="match status" value="1"/>
</dbReference>
<evidence type="ECO:0000256" key="2">
    <source>
        <dbReference type="ARBA" id="ARBA00022737"/>
    </source>
</evidence>
<dbReference type="AlphaFoldDB" id="A0A914HJB9"/>
<keyword evidence="1 3" id="KW-0853">WD repeat</keyword>
<reference evidence="6" key="1">
    <citation type="submission" date="2022-11" db="UniProtKB">
        <authorList>
            <consortium name="WormBaseParasite"/>
        </authorList>
    </citation>
    <scope>IDENTIFICATION</scope>
</reference>
<organism evidence="5 6">
    <name type="scientific">Globodera rostochiensis</name>
    <name type="common">Golden nematode worm</name>
    <name type="synonym">Heterodera rostochiensis</name>
    <dbReference type="NCBI Taxonomy" id="31243"/>
    <lineage>
        <taxon>Eukaryota</taxon>
        <taxon>Metazoa</taxon>
        <taxon>Ecdysozoa</taxon>
        <taxon>Nematoda</taxon>
        <taxon>Chromadorea</taxon>
        <taxon>Rhabditida</taxon>
        <taxon>Tylenchina</taxon>
        <taxon>Tylenchomorpha</taxon>
        <taxon>Tylenchoidea</taxon>
        <taxon>Heteroderidae</taxon>
        <taxon>Heteroderinae</taxon>
        <taxon>Globodera</taxon>
    </lineage>
</organism>
<dbReference type="WBParaSite" id="Gr19_v10_g17412.t1">
    <property type="protein sequence ID" value="Gr19_v10_g17412.t1"/>
    <property type="gene ID" value="Gr19_v10_g17412"/>
</dbReference>
<evidence type="ECO:0000313" key="6">
    <source>
        <dbReference type="WBParaSite" id="Gr19_v10_g17412.t1"/>
    </source>
</evidence>
<dbReference type="PANTHER" id="PTHR14107">
    <property type="entry name" value="WD REPEAT PROTEIN"/>
    <property type="match status" value="1"/>
</dbReference>
<feature type="region of interest" description="Disordered" evidence="4">
    <location>
        <begin position="587"/>
        <end position="611"/>
    </location>
</feature>
<accession>A0A914HJB9</accession>
<dbReference type="PANTHER" id="PTHR14107:SF16">
    <property type="entry name" value="AT02583P"/>
    <property type="match status" value="1"/>
</dbReference>
<keyword evidence="2" id="KW-0677">Repeat</keyword>
<protein>
    <submittedName>
        <fullName evidence="6">WD_REPEATS_REGION domain-containing protein</fullName>
    </submittedName>
</protein>
<feature type="compositionally biased region" description="Polar residues" evidence="4">
    <location>
        <begin position="599"/>
        <end position="611"/>
    </location>
</feature>
<dbReference type="InterPro" id="IPR015943">
    <property type="entry name" value="WD40/YVTN_repeat-like_dom_sf"/>
</dbReference>
<dbReference type="InterPro" id="IPR036322">
    <property type="entry name" value="WD40_repeat_dom_sf"/>
</dbReference>
<dbReference type="Proteomes" id="UP000887572">
    <property type="component" value="Unplaced"/>
</dbReference>
<feature type="repeat" description="WD" evidence="3">
    <location>
        <begin position="318"/>
        <end position="359"/>
    </location>
</feature>
<name>A0A914HJB9_GLORO</name>
<evidence type="ECO:0000256" key="3">
    <source>
        <dbReference type="PROSITE-ProRule" id="PRU00221"/>
    </source>
</evidence>
<proteinExistence type="predicted"/>